<dbReference type="InterPro" id="IPR053037">
    <property type="entry name" value="Pericyclase_pydY-like"/>
</dbReference>
<reference evidence="1 2" key="1">
    <citation type="journal article" date="2018" name="IMA Fungus">
        <title>IMA Genome-F 9: Draft genome sequence of Annulohypoxylon stygium, Aspergillus mulundensis, Berkeleyomyces basicola (syn. Thielaviopsis basicola), Ceratocystis smalleyi, two Cercospora beticola strains, Coleophoma cylindrospora, Fusarium fracticaudum, Phialophora cf. hyalina, and Morchella septimelata.</title>
        <authorList>
            <person name="Wingfield B.D."/>
            <person name="Bills G.F."/>
            <person name="Dong Y."/>
            <person name="Huang W."/>
            <person name="Nel W.J."/>
            <person name="Swalarsk-Parry B.S."/>
            <person name="Vaghefi N."/>
            <person name="Wilken P.M."/>
            <person name="An Z."/>
            <person name="de Beer Z.W."/>
            <person name="De Vos L."/>
            <person name="Chen L."/>
            <person name="Duong T.A."/>
            <person name="Gao Y."/>
            <person name="Hammerbacher A."/>
            <person name="Kikkert J.R."/>
            <person name="Li Y."/>
            <person name="Li H."/>
            <person name="Li K."/>
            <person name="Li Q."/>
            <person name="Liu X."/>
            <person name="Ma X."/>
            <person name="Naidoo K."/>
            <person name="Pethybridge S.J."/>
            <person name="Sun J."/>
            <person name="Steenkamp E.T."/>
            <person name="van der Nest M.A."/>
            <person name="van Wyk S."/>
            <person name="Wingfield M.J."/>
            <person name="Xiong C."/>
            <person name="Yue Q."/>
            <person name="Zhang X."/>
        </authorList>
    </citation>
    <scope>NUCLEOTIDE SEQUENCE [LARGE SCALE GENOMIC DNA]</scope>
    <source>
        <strain evidence="1 2">DSM 5745</strain>
    </source>
</reference>
<gene>
    <name evidence="1" type="ORF">DSM5745_01592</name>
</gene>
<dbReference type="AlphaFoldDB" id="A0A3D8SU39"/>
<dbReference type="RefSeq" id="XP_026606771.1">
    <property type="nucleotide sequence ID" value="XM_026743608.1"/>
</dbReference>
<protein>
    <recommendedName>
        <fullName evidence="3">Lipocalin-like domain-containing protein</fullName>
    </recommendedName>
</protein>
<keyword evidence="2" id="KW-1185">Reference proteome</keyword>
<comment type="caution">
    <text evidence="1">The sequence shown here is derived from an EMBL/GenBank/DDBJ whole genome shotgun (WGS) entry which is preliminary data.</text>
</comment>
<dbReference type="GeneID" id="38111962"/>
<dbReference type="PANTHER" id="PTHR38115:SF1">
    <property type="entry name" value="LIPOCALIN-LIKE DOMAIN-CONTAINING PROTEIN"/>
    <property type="match status" value="1"/>
</dbReference>
<sequence length="203" mass="22155">MAPSDISIRNLTGDWAIDKTKSKNIDGALKLQGIGWLRRKAVTSGTITLKTTHSDNSLMMQQGLRGIFPGVEQTRSLDWSEHEHVDAVSGAAIKVRSRFVPGVLEGEKVKPVLQVETPTATGKRGEVEEYLGAAVSAPGQSDETREKAFVQDFIVCESGGWTAEQIWAVETIGDGLFLTCRAVAAKGDAIEQAYQVYQYEEQK</sequence>
<accession>A0A3D8SU39</accession>
<dbReference type="EMBL" id="PVWQ01000002">
    <property type="protein sequence ID" value="RDW89817.1"/>
    <property type="molecule type" value="Genomic_DNA"/>
</dbReference>
<evidence type="ECO:0000313" key="2">
    <source>
        <dbReference type="Proteomes" id="UP000256690"/>
    </source>
</evidence>
<dbReference type="Proteomes" id="UP000256690">
    <property type="component" value="Unassembled WGS sequence"/>
</dbReference>
<evidence type="ECO:0000313" key="1">
    <source>
        <dbReference type="EMBL" id="RDW89817.1"/>
    </source>
</evidence>
<dbReference type="OrthoDB" id="425354at2759"/>
<evidence type="ECO:0008006" key="3">
    <source>
        <dbReference type="Google" id="ProtNLM"/>
    </source>
</evidence>
<dbReference type="PANTHER" id="PTHR38115">
    <property type="entry name" value="LIPOCALIN-LIKE DOMAIN-CONTAINING PROTEIN"/>
    <property type="match status" value="1"/>
</dbReference>
<organism evidence="1 2">
    <name type="scientific">Aspergillus mulundensis</name>
    <dbReference type="NCBI Taxonomy" id="1810919"/>
    <lineage>
        <taxon>Eukaryota</taxon>
        <taxon>Fungi</taxon>
        <taxon>Dikarya</taxon>
        <taxon>Ascomycota</taxon>
        <taxon>Pezizomycotina</taxon>
        <taxon>Eurotiomycetes</taxon>
        <taxon>Eurotiomycetidae</taxon>
        <taxon>Eurotiales</taxon>
        <taxon>Aspergillaceae</taxon>
        <taxon>Aspergillus</taxon>
        <taxon>Aspergillus subgen. Nidulantes</taxon>
    </lineage>
</organism>
<proteinExistence type="predicted"/>
<name>A0A3D8SU39_9EURO</name>